<proteinExistence type="predicted"/>
<reference evidence="2" key="1">
    <citation type="submission" date="2015-11" db="EMBL/GenBank/DDBJ databases">
        <title>De novo transcriptome assembly of four potential Pierce s Disease insect vectors from Arizona vineyards.</title>
        <authorList>
            <person name="Tassone E.E."/>
        </authorList>
    </citation>
    <scope>NUCLEOTIDE SEQUENCE</scope>
</reference>
<name>A0A1B6KZ54_9HEMI</name>
<accession>A0A1B6KZ54</accession>
<dbReference type="GO" id="GO:0000145">
    <property type="term" value="C:exocyst"/>
    <property type="evidence" value="ECO:0007669"/>
    <property type="project" value="InterPro"/>
</dbReference>
<dbReference type="GO" id="GO:0006893">
    <property type="term" value="P:Golgi to plasma membrane transport"/>
    <property type="evidence" value="ECO:0007669"/>
    <property type="project" value="TreeGrafter"/>
</dbReference>
<sequence length="100" mass="11432">MADVNIKKFEAVGFHPDKYVKEISQVCVGGQELQQFRSKIQTLAEESSAALKKNVYHNYMQFIETAKEIAHLESEMYQLSHMLTEQRTLLSTLAIVIILS</sequence>
<organism evidence="2">
    <name type="scientific">Graphocephala atropunctata</name>
    <dbReference type="NCBI Taxonomy" id="36148"/>
    <lineage>
        <taxon>Eukaryota</taxon>
        <taxon>Metazoa</taxon>
        <taxon>Ecdysozoa</taxon>
        <taxon>Arthropoda</taxon>
        <taxon>Hexapoda</taxon>
        <taxon>Insecta</taxon>
        <taxon>Pterygota</taxon>
        <taxon>Neoptera</taxon>
        <taxon>Paraneoptera</taxon>
        <taxon>Hemiptera</taxon>
        <taxon>Auchenorrhyncha</taxon>
        <taxon>Membracoidea</taxon>
        <taxon>Cicadellidae</taxon>
        <taxon>Cicadellinae</taxon>
        <taxon>Cicadellini</taxon>
        <taxon>Graphocephala</taxon>
    </lineage>
</organism>
<dbReference type="EMBL" id="GEBQ01023292">
    <property type="protein sequence ID" value="JAT16685.1"/>
    <property type="molecule type" value="Transcribed_RNA"/>
</dbReference>
<evidence type="ECO:0000313" key="2">
    <source>
        <dbReference type="EMBL" id="JAT16685.1"/>
    </source>
</evidence>
<dbReference type="PANTHER" id="PTHR21426">
    <property type="entry name" value="EXOCYST COMPLEX COMPONENT 8"/>
    <property type="match status" value="1"/>
</dbReference>
<dbReference type="Pfam" id="PF08700">
    <property type="entry name" value="VPS51_Exo84_N"/>
    <property type="match status" value="1"/>
</dbReference>
<dbReference type="AlphaFoldDB" id="A0A1B6KZ54"/>
<keyword evidence="1" id="KW-0813">Transport</keyword>
<gene>
    <name evidence="2" type="ORF">g.47107</name>
</gene>
<evidence type="ECO:0000256" key="1">
    <source>
        <dbReference type="ARBA" id="ARBA00022448"/>
    </source>
</evidence>
<dbReference type="GO" id="GO:0006887">
    <property type="term" value="P:exocytosis"/>
    <property type="evidence" value="ECO:0007669"/>
    <property type="project" value="InterPro"/>
</dbReference>
<dbReference type="GO" id="GO:0008104">
    <property type="term" value="P:intracellular protein localization"/>
    <property type="evidence" value="ECO:0007669"/>
    <property type="project" value="TreeGrafter"/>
</dbReference>
<dbReference type="PANTHER" id="PTHR21426:SF12">
    <property type="entry name" value="EXOCYST COMPLEX COMPONENT 8"/>
    <property type="match status" value="1"/>
</dbReference>
<protein>
    <submittedName>
        <fullName evidence="2">Uncharacterized protein</fullName>
    </submittedName>
</protein>
<dbReference type="InterPro" id="IPR033961">
    <property type="entry name" value="Exo84"/>
</dbReference>